<evidence type="ECO:0000259" key="1">
    <source>
        <dbReference type="Pfam" id="PF04149"/>
    </source>
</evidence>
<dbReference type="InterPro" id="IPR007278">
    <property type="entry name" value="DUF397"/>
</dbReference>
<sequence>MVRRLHVRCWFKSSKSPSQDACVEIAWLSCAGHVGVRDSKDHSGAALVFGAAEWGRFSAALRSGRFDL</sequence>
<comment type="caution">
    <text evidence="2">The sequence shown here is derived from an EMBL/GenBank/DDBJ whole genome shotgun (WGS) entry which is preliminary data.</text>
</comment>
<name>A0ABS1M8C7_9NOCA</name>
<reference evidence="2 3" key="1">
    <citation type="submission" date="2021-01" db="EMBL/GenBank/DDBJ databases">
        <title>WGS of actinomycetes isolated from Thailand.</title>
        <authorList>
            <person name="Thawai C."/>
        </authorList>
    </citation>
    <scope>NUCLEOTIDE SEQUENCE [LARGE SCALE GENOMIC DNA]</scope>
    <source>
        <strain evidence="2 3">LPG 2</strain>
    </source>
</reference>
<accession>A0ABS1M8C7</accession>
<evidence type="ECO:0000313" key="3">
    <source>
        <dbReference type="Proteomes" id="UP000602198"/>
    </source>
</evidence>
<organism evidence="2 3">
    <name type="scientific">Nocardia acididurans</name>
    <dbReference type="NCBI Taxonomy" id="2802282"/>
    <lineage>
        <taxon>Bacteria</taxon>
        <taxon>Bacillati</taxon>
        <taxon>Actinomycetota</taxon>
        <taxon>Actinomycetes</taxon>
        <taxon>Mycobacteriales</taxon>
        <taxon>Nocardiaceae</taxon>
        <taxon>Nocardia</taxon>
    </lineage>
</organism>
<dbReference type="RefSeq" id="WP_201949131.1">
    <property type="nucleotide sequence ID" value="NZ_JAERRJ010000007.1"/>
</dbReference>
<dbReference type="Pfam" id="PF04149">
    <property type="entry name" value="DUF397"/>
    <property type="match status" value="1"/>
</dbReference>
<protein>
    <submittedName>
        <fullName evidence="2">DUF397 domain-containing protein</fullName>
    </submittedName>
</protein>
<feature type="domain" description="DUF397" evidence="1">
    <location>
        <begin position="10"/>
        <end position="62"/>
    </location>
</feature>
<dbReference type="Proteomes" id="UP000602198">
    <property type="component" value="Unassembled WGS sequence"/>
</dbReference>
<dbReference type="EMBL" id="JAERRJ010000007">
    <property type="protein sequence ID" value="MBL1076551.1"/>
    <property type="molecule type" value="Genomic_DNA"/>
</dbReference>
<proteinExistence type="predicted"/>
<keyword evidence="3" id="KW-1185">Reference proteome</keyword>
<evidence type="ECO:0000313" key="2">
    <source>
        <dbReference type="EMBL" id="MBL1076551.1"/>
    </source>
</evidence>
<gene>
    <name evidence="2" type="ORF">JK358_19315</name>
</gene>